<dbReference type="PANTHER" id="PTHR43591:SF24">
    <property type="entry name" value="2-METHOXY-6-POLYPRENYL-1,4-BENZOQUINOL METHYLASE, MITOCHONDRIAL"/>
    <property type="match status" value="1"/>
</dbReference>
<comment type="caution">
    <text evidence="2">The sequence shown here is derived from an EMBL/GenBank/DDBJ whole genome shotgun (WGS) entry which is preliminary data.</text>
</comment>
<dbReference type="GO" id="GO:0032259">
    <property type="term" value="P:methylation"/>
    <property type="evidence" value="ECO:0007669"/>
    <property type="project" value="UniProtKB-KW"/>
</dbReference>
<dbReference type="InterPro" id="IPR029063">
    <property type="entry name" value="SAM-dependent_MTases_sf"/>
</dbReference>
<dbReference type="CDD" id="cd02440">
    <property type="entry name" value="AdoMet_MTases"/>
    <property type="match status" value="1"/>
</dbReference>
<keyword evidence="3" id="KW-1185">Reference proteome</keyword>
<evidence type="ECO:0000313" key="2">
    <source>
        <dbReference type="EMBL" id="RBP63367.1"/>
    </source>
</evidence>
<dbReference type="SUPFAM" id="SSF53335">
    <property type="entry name" value="S-adenosyl-L-methionine-dependent methyltransferases"/>
    <property type="match status" value="1"/>
</dbReference>
<keyword evidence="2" id="KW-0808">Transferase</keyword>
<organism evidence="2 3">
    <name type="scientific">Alkalibaculum bacchi</name>
    <dbReference type="NCBI Taxonomy" id="645887"/>
    <lineage>
        <taxon>Bacteria</taxon>
        <taxon>Bacillati</taxon>
        <taxon>Bacillota</taxon>
        <taxon>Clostridia</taxon>
        <taxon>Eubacteriales</taxon>
        <taxon>Eubacteriaceae</taxon>
        <taxon>Alkalibaculum</taxon>
    </lineage>
</organism>
<dbReference type="InterPro" id="IPR013216">
    <property type="entry name" value="Methyltransf_11"/>
</dbReference>
<name>A0A366I701_9FIRM</name>
<evidence type="ECO:0000259" key="1">
    <source>
        <dbReference type="Pfam" id="PF08241"/>
    </source>
</evidence>
<reference evidence="2 3" key="1">
    <citation type="submission" date="2018-06" db="EMBL/GenBank/DDBJ databases">
        <title>Genomic Encyclopedia of Type Strains, Phase IV (KMG-IV): sequencing the most valuable type-strain genomes for metagenomic binning, comparative biology and taxonomic classification.</title>
        <authorList>
            <person name="Goeker M."/>
        </authorList>
    </citation>
    <scope>NUCLEOTIDE SEQUENCE [LARGE SCALE GENOMIC DNA]</scope>
    <source>
        <strain evidence="2 3">DSM 22112</strain>
    </source>
</reference>
<accession>A0A366I701</accession>
<evidence type="ECO:0000313" key="3">
    <source>
        <dbReference type="Proteomes" id="UP000253490"/>
    </source>
</evidence>
<proteinExistence type="predicted"/>
<feature type="domain" description="Methyltransferase type 11" evidence="1">
    <location>
        <begin position="54"/>
        <end position="147"/>
    </location>
</feature>
<dbReference type="GO" id="GO:0008757">
    <property type="term" value="F:S-adenosylmethionine-dependent methyltransferase activity"/>
    <property type="evidence" value="ECO:0007669"/>
    <property type="project" value="InterPro"/>
</dbReference>
<dbReference type="PANTHER" id="PTHR43591">
    <property type="entry name" value="METHYLTRANSFERASE"/>
    <property type="match status" value="1"/>
</dbReference>
<keyword evidence="2" id="KW-0489">Methyltransferase</keyword>
<dbReference type="Proteomes" id="UP000253490">
    <property type="component" value="Unassembled WGS sequence"/>
</dbReference>
<dbReference type="EMBL" id="QNRX01000010">
    <property type="protein sequence ID" value="RBP63367.1"/>
    <property type="molecule type" value="Genomic_DNA"/>
</dbReference>
<dbReference type="OrthoDB" id="5522265at2"/>
<gene>
    <name evidence="2" type="ORF">DES36_110110</name>
</gene>
<dbReference type="Pfam" id="PF08241">
    <property type="entry name" value="Methyltransf_11"/>
    <property type="match status" value="1"/>
</dbReference>
<sequence length="248" mass="28971">MKTLLKDIESYWSKRSVSYSDGIKKCLEDDNKKVWINVLLENFPKHEGKELKILDIGTGPGFFAILLAKAGYDVVAVDYTEEMLKQAASNAKDCKDKITFRQMDAHSLDFDDESFDVIITRNLTWNLERPVDAYTDWHRVLKKGGRMLNFDANWYGYLFDDNKAEHSNVDIDKLYCDYHFYSESDIMESISRQLPLSRYQRPQWDSMILLNIGFSKVLTDTTIYETTWTEEEIALYPDSLGFMIRAEK</sequence>
<dbReference type="Gene3D" id="3.40.50.150">
    <property type="entry name" value="Vaccinia Virus protein VP39"/>
    <property type="match status" value="1"/>
</dbReference>
<protein>
    <submittedName>
        <fullName evidence="2">Methyltransferase family protein</fullName>
    </submittedName>
</protein>
<dbReference type="RefSeq" id="WP_113920877.1">
    <property type="nucleotide sequence ID" value="NZ_QNRX01000010.1"/>
</dbReference>
<dbReference type="AlphaFoldDB" id="A0A366I701"/>